<dbReference type="Pfam" id="PF01202">
    <property type="entry name" value="SKI"/>
    <property type="match status" value="1"/>
</dbReference>
<proteinExistence type="predicted"/>
<accession>A0A318FB84</accession>
<dbReference type="RefSeq" id="WP_258365145.1">
    <property type="nucleotide sequence ID" value="NZ_QJJG01000026.1"/>
</dbReference>
<reference evidence="1 2" key="1">
    <citation type="submission" date="2018-05" db="EMBL/GenBank/DDBJ databases">
        <title>Freshwater and sediment microbial communities from various areas in North America, analyzing microbe dynamics in response to fracking.</title>
        <authorList>
            <person name="Lamendella R."/>
        </authorList>
    </citation>
    <scope>NUCLEOTIDE SEQUENCE [LARGE SCALE GENOMIC DNA]</scope>
    <source>
        <strain evidence="1 2">67</strain>
    </source>
</reference>
<keyword evidence="1" id="KW-0808">Transferase</keyword>
<keyword evidence="1" id="KW-0418">Kinase</keyword>
<protein>
    <submittedName>
        <fullName evidence="1">Shikimate kinase</fullName>
    </submittedName>
</protein>
<dbReference type="AlphaFoldDB" id="A0A318FB84"/>
<comment type="caution">
    <text evidence="1">The sequence shown here is derived from an EMBL/GenBank/DDBJ whole genome shotgun (WGS) entry which is preliminary data.</text>
</comment>
<organism evidence="1 2">
    <name type="scientific">Klebsiella oxytoca</name>
    <dbReference type="NCBI Taxonomy" id="571"/>
    <lineage>
        <taxon>Bacteria</taxon>
        <taxon>Pseudomonadati</taxon>
        <taxon>Pseudomonadota</taxon>
        <taxon>Gammaproteobacteria</taxon>
        <taxon>Enterobacterales</taxon>
        <taxon>Enterobacteriaceae</taxon>
        <taxon>Klebsiella/Raoultella group</taxon>
        <taxon>Klebsiella</taxon>
    </lineage>
</organism>
<evidence type="ECO:0000313" key="2">
    <source>
        <dbReference type="Proteomes" id="UP000247485"/>
    </source>
</evidence>
<sequence>MSQGREKPKVNTLFLIGPGGVGKSTVGALLAQALGYRLIDLDSQFCEQILNIREYIQRDGYENYVRENAALCTRLLADNPDEKRVVALSSGFLATDVCPDIVASNRQLVRQAGYSILLLPSEDIDIATRIVVERQLARGFGLVREKEEAKFRQRFKEYYGLADCWVISSEEPERVAERVGEKVVADCTGLQIISDRVDRARR</sequence>
<dbReference type="Gene3D" id="3.40.50.300">
    <property type="entry name" value="P-loop containing nucleotide triphosphate hydrolases"/>
    <property type="match status" value="1"/>
</dbReference>
<dbReference type="InterPro" id="IPR031322">
    <property type="entry name" value="Shikimate/glucono_kinase"/>
</dbReference>
<evidence type="ECO:0000313" key="1">
    <source>
        <dbReference type="EMBL" id="PXW37304.1"/>
    </source>
</evidence>
<gene>
    <name evidence="1" type="ORF">DET57_1269</name>
</gene>
<dbReference type="GO" id="GO:0016301">
    <property type="term" value="F:kinase activity"/>
    <property type="evidence" value="ECO:0007669"/>
    <property type="project" value="UniProtKB-KW"/>
</dbReference>
<dbReference type="Proteomes" id="UP000247485">
    <property type="component" value="Unassembled WGS sequence"/>
</dbReference>
<dbReference type="SUPFAM" id="SSF52540">
    <property type="entry name" value="P-loop containing nucleoside triphosphate hydrolases"/>
    <property type="match status" value="1"/>
</dbReference>
<dbReference type="InterPro" id="IPR027417">
    <property type="entry name" value="P-loop_NTPase"/>
</dbReference>
<name>A0A318FB84_KLEOX</name>
<dbReference type="EMBL" id="QJJG01000026">
    <property type="protein sequence ID" value="PXW37304.1"/>
    <property type="molecule type" value="Genomic_DNA"/>
</dbReference>